<dbReference type="AlphaFoldDB" id="A0A0S4NDI1"/>
<dbReference type="UniPathway" id="UPA00079"/>
<evidence type="ECO:0000256" key="4">
    <source>
        <dbReference type="HAMAP-Rule" id="MF_00995"/>
    </source>
</evidence>
<evidence type="ECO:0000256" key="2">
    <source>
        <dbReference type="ARBA" id="ARBA00022428"/>
    </source>
</evidence>
<dbReference type="SUPFAM" id="SSF53850">
    <property type="entry name" value="Periplasmic binding protein-like II"/>
    <property type="match status" value="1"/>
</dbReference>
<dbReference type="STRING" id="1643428.GCA_001442855_01939"/>
<keyword evidence="6" id="KW-1185">Reference proteome</keyword>
<dbReference type="PANTHER" id="PTHR37690">
    <property type="entry name" value="CHORISMATE DEHYDRATASE"/>
    <property type="match status" value="1"/>
</dbReference>
<comment type="similarity">
    <text evidence="4">Belongs to the MqnA/MqnD family. MqnA subfamily.</text>
</comment>
<comment type="catalytic activity">
    <reaction evidence="4">
        <text>chorismate = 3-[(1-carboxyvinyl)-oxy]benzoate + H2O</text>
        <dbReference type="Rhea" id="RHEA:40051"/>
        <dbReference type="ChEBI" id="CHEBI:15377"/>
        <dbReference type="ChEBI" id="CHEBI:29748"/>
        <dbReference type="ChEBI" id="CHEBI:76981"/>
        <dbReference type="EC" id="4.2.1.151"/>
    </reaction>
</comment>
<dbReference type="RefSeq" id="WP_140945697.1">
    <property type="nucleotide sequence ID" value="NZ_FAOO01000018.1"/>
</dbReference>
<dbReference type="PANTHER" id="PTHR37690:SF1">
    <property type="entry name" value="CHORISMATE DEHYDRATASE"/>
    <property type="match status" value="1"/>
</dbReference>
<dbReference type="Gene3D" id="3.40.190.10">
    <property type="entry name" value="Periplasmic binding protein-like II"/>
    <property type="match status" value="2"/>
</dbReference>
<keyword evidence="3 4" id="KW-0456">Lyase</keyword>
<organism evidence="5 6">
    <name type="scientific">Candidatus Thermokryptus mobilis</name>
    <dbReference type="NCBI Taxonomy" id="1643428"/>
    <lineage>
        <taxon>Bacteria</taxon>
        <taxon>Pseudomonadati</taxon>
        <taxon>Candidatus Kryptoniota</taxon>
        <taxon>Candidatus Thermokryptus</taxon>
    </lineage>
</organism>
<evidence type="ECO:0000313" key="6">
    <source>
        <dbReference type="Proteomes" id="UP000320623"/>
    </source>
</evidence>
<dbReference type="EC" id="4.2.1.151" evidence="4"/>
<dbReference type="EMBL" id="FAOO01000018">
    <property type="protein sequence ID" value="CUU08077.1"/>
    <property type="molecule type" value="Genomic_DNA"/>
</dbReference>
<dbReference type="InterPro" id="IPR030868">
    <property type="entry name" value="MqnA"/>
</dbReference>
<dbReference type="Pfam" id="PF02621">
    <property type="entry name" value="VitK2_biosynth"/>
    <property type="match status" value="1"/>
</dbReference>
<evidence type="ECO:0000256" key="1">
    <source>
        <dbReference type="ARBA" id="ARBA00004863"/>
    </source>
</evidence>
<dbReference type="HAMAP" id="MF_00995">
    <property type="entry name" value="MqnA"/>
    <property type="match status" value="1"/>
</dbReference>
<protein>
    <recommendedName>
        <fullName evidence="4">Chorismate dehydratase</fullName>
        <ecNumber evidence="4">4.2.1.151</ecNumber>
    </recommendedName>
    <alternativeName>
        <fullName evidence="4">Menaquinone biosynthetic enzyme MqnA</fullName>
    </alternativeName>
</protein>
<sequence>MGKKLGVVDFLNAKPLIYAIEENKVPHSFELLYDIPSQIAVKLLNKEINAGLVPSIHYAKYSVKYRIVPEVCIASRGAVKSIRLYFRKDLRDIKSVAVDISSMTSVVLARVILSEKYDVRPKFIAMKPNLENMLLEADAALLIGDNALFEPTGYASYLDLGDEWDDLTGLPFVYALWVGRRESLSEDDVLALINSKNYGIQNIDTISYEASQRYGVDFDFCKSYLTENLFYELGEQEIAGMKEFFTYAFYYGVIDFIPEIKFYEFEKVKGS</sequence>
<evidence type="ECO:0000256" key="3">
    <source>
        <dbReference type="ARBA" id="ARBA00023239"/>
    </source>
</evidence>
<proteinExistence type="inferred from homology"/>
<reference evidence="6" key="1">
    <citation type="submission" date="2015-11" db="EMBL/GenBank/DDBJ databases">
        <authorList>
            <person name="Varghese N."/>
        </authorList>
    </citation>
    <scope>NUCLEOTIDE SEQUENCE [LARGE SCALE GENOMIC DNA]</scope>
</reference>
<evidence type="ECO:0000313" key="5">
    <source>
        <dbReference type="EMBL" id="CUU08077.1"/>
    </source>
</evidence>
<dbReference type="GO" id="GO:0016836">
    <property type="term" value="F:hydro-lyase activity"/>
    <property type="evidence" value="ECO:0007669"/>
    <property type="project" value="UniProtKB-UniRule"/>
</dbReference>
<dbReference type="GO" id="GO:0009234">
    <property type="term" value="P:menaquinone biosynthetic process"/>
    <property type="evidence" value="ECO:0007669"/>
    <property type="project" value="UniProtKB-UniRule"/>
</dbReference>
<dbReference type="OrthoDB" id="9810112at2"/>
<dbReference type="CDD" id="cd13634">
    <property type="entry name" value="PBP2_Sco4506"/>
    <property type="match status" value="1"/>
</dbReference>
<dbReference type="InterPro" id="IPR003773">
    <property type="entry name" value="Menaquinone_biosynth"/>
</dbReference>
<comment type="function">
    <text evidence="4">Catalyzes the dehydration of chorismate into 3-[(1-carboxyvinyl)oxy]benzoate, a step in the biosynthesis of menaquinone (MK, vitamin K2).</text>
</comment>
<accession>A0A0S4NDI1</accession>
<keyword evidence="2 4" id="KW-0474">Menaquinone biosynthesis</keyword>
<name>A0A0S4NDI1_9BACT</name>
<dbReference type="Proteomes" id="UP000320623">
    <property type="component" value="Unassembled WGS sequence"/>
</dbReference>
<comment type="pathway">
    <text evidence="1 4">Quinol/quinone metabolism; menaquinone biosynthesis.</text>
</comment>
<gene>
    <name evidence="4" type="primary">mqnA</name>
    <name evidence="5" type="ORF">JGI1_01979</name>
</gene>